<gene>
    <name evidence="4" type="ORF">E4634_01295</name>
</gene>
<feature type="transmembrane region" description="Helical" evidence="3">
    <location>
        <begin position="248"/>
        <end position="272"/>
    </location>
</feature>
<protein>
    <submittedName>
        <fullName evidence="4">Cytochrome P450</fullName>
    </submittedName>
</protein>
<keyword evidence="2" id="KW-0479">Metal-binding</keyword>
<dbReference type="InterPro" id="IPR002397">
    <property type="entry name" value="Cyt_P450_B"/>
</dbReference>
<keyword evidence="2" id="KW-0408">Iron</keyword>
<dbReference type="InterPro" id="IPR017972">
    <property type="entry name" value="Cyt_P450_CS"/>
</dbReference>
<reference evidence="4 5" key="1">
    <citation type="submission" date="2019-04" db="EMBL/GenBank/DDBJ databases">
        <title>Taxonomy of novel Haliea sp. from mangrove soil of West Coast of India.</title>
        <authorList>
            <person name="Verma A."/>
            <person name="Kumar P."/>
            <person name="Krishnamurthi S."/>
        </authorList>
    </citation>
    <scope>NUCLEOTIDE SEQUENCE [LARGE SCALE GENOMIC DNA]</scope>
    <source>
        <strain evidence="4 5">SAOS-164</strain>
    </source>
</reference>
<dbReference type="EMBL" id="SRLE01000001">
    <property type="protein sequence ID" value="TGD76209.1"/>
    <property type="molecule type" value="Genomic_DNA"/>
</dbReference>
<comment type="similarity">
    <text evidence="1 2">Belongs to the cytochrome P450 family.</text>
</comment>
<proteinExistence type="inferred from homology"/>
<dbReference type="InterPro" id="IPR036396">
    <property type="entry name" value="Cyt_P450_sf"/>
</dbReference>
<keyword evidence="3" id="KW-1133">Transmembrane helix</keyword>
<dbReference type="GO" id="GO:0004497">
    <property type="term" value="F:monooxygenase activity"/>
    <property type="evidence" value="ECO:0007669"/>
    <property type="project" value="UniProtKB-KW"/>
</dbReference>
<dbReference type="RefSeq" id="WP_135440786.1">
    <property type="nucleotide sequence ID" value="NZ_SRLE01000001.1"/>
</dbReference>
<dbReference type="InterPro" id="IPR001128">
    <property type="entry name" value="Cyt_P450"/>
</dbReference>
<evidence type="ECO:0000256" key="3">
    <source>
        <dbReference type="SAM" id="Phobius"/>
    </source>
</evidence>
<dbReference type="PANTHER" id="PTHR46696:SF6">
    <property type="entry name" value="P450, PUTATIVE (EUROFUNG)-RELATED"/>
    <property type="match status" value="1"/>
</dbReference>
<sequence length="414" mass="46557">MTAASQGVERPAHIPESAIYSFDMYRDVAVENPHASVERLIQDASPVFWTPHNGGHWMVLSYAAAQEVFRHPEIFSSALVAPEIMEATLAALPPGTPRPPIPTPLMMDPPEHTRYRQPLMRAFSPKMLMALRGSIEDLAIKLIDGVADQGECEFVSAVAEQFPVRVFLEMMGLPKARLAEFRALAHEVFTPRDHNDPAQAFHLMRKIVDALHDDIVARRDHPQQDLISDLWAMSIDGEPMTMELIEDYIVLLFLAGLDTVVIALSFGVYHLAANPDLQQELRAHPDLIGEASEELLRRYSFTVPVRRVVKETELHGQTLQPDDRVILYLPAVDLDPEEFHEPATVDIHRQRKAHMLFGGGPHHCLGSHLARLELQTLYRVLLERLPPFTLAPDNPPTFHVGMNLSLSSLPIRWA</sequence>
<keyword evidence="3" id="KW-0472">Membrane</keyword>
<evidence type="ECO:0000313" key="4">
    <source>
        <dbReference type="EMBL" id="TGD76209.1"/>
    </source>
</evidence>
<dbReference type="PROSITE" id="PS00086">
    <property type="entry name" value="CYTOCHROME_P450"/>
    <property type="match status" value="1"/>
</dbReference>
<dbReference type="Pfam" id="PF00067">
    <property type="entry name" value="p450"/>
    <property type="match status" value="2"/>
</dbReference>
<dbReference type="SUPFAM" id="SSF48264">
    <property type="entry name" value="Cytochrome P450"/>
    <property type="match status" value="1"/>
</dbReference>
<organism evidence="4 5">
    <name type="scientific">Mangrovimicrobium sediminis</name>
    <dbReference type="NCBI Taxonomy" id="2562682"/>
    <lineage>
        <taxon>Bacteria</taxon>
        <taxon>Pseudomonadati</taxon>
        <taxon>Pseudomonadota</taxon>
        <taxon>Gammaproteobacteria</taxon>
        <taxon>Cellvibrionales</taxon>
        <taxon>Halieaceae</taxon>
        <taxon>Mangrovimicrobium</taxon>
    </lineage>
</organism>
<dbReference type="GO" id="GO:0016705">
    <property type="term" value="F:oxidoreductase activity, acting on paired donors, with incorporation or reduction of molecular oxygen"/>
    <property type="evidence" value="ECO:0007669"/>
    <property type="project" value="InterPro"/>
</dbReference>
<keyword evidence="5" id="KW-1185">Reference proteome</keyword>
<keyword evidence="2" id="KW-0503">Monooxygenase</keyword>
<keyword evidence="3" id="KW-0812">Transmembrane</keyword>
<keyword evidence="2" id="KW-0560">Oxidoreductase</keyword>
<comment type="caution">
    <text evidence="4">The sequence shown here is derived from an EMBL/GenBank/DDBJ whole genome shotgun (WGS) entry which is preliminary data.</text>
</comment>
<evidence type="ECO:0000313" key="5">
    <source>
        <dbReference type="Proteomes" id="UP000298050"/>
    </source>
</evidence>
<keyword evidence="2" id="KW-0349">Heme</keyword>
<evidence type="ECO:0000256" key="1">
    <source>
        <dbReference type="ARBA" id="ARBA00010617"/>
    </source>
</evidence>
<dbReference type="Gene3D" id="1.10.630.10">
    <property type="entry name" value="Cytochrome P450"/>
    <property type="match status" value="1"/>
</dbReference>
<dbReference type="AlphaFoldDB" id="A0A4Z0M9L0"/>
<dbReference type="Proteomes" id="UP000298050">
    <property type="component" value="Unassembled WGS sequence"/>
</dbReference>
<name>A0A4Z0M9L0_9GAMM</name>
<dbReference type="PRINTS" id="PR00359">
    <property type="entry name" value="BP450"/>
</dbReference>
<dbReference type="GO" id="GO:0020037">
    <property type="term" value="F:heme binding"/>
    <property type="evidence" value="ECO:0007669"/>
    <property type="project" value="InterPro"/>
</dbReference>
<evidence type="ECO:0000256" key="2">
    <source>
        <dbReference type="RuleBase" id="RU000461"/>
    </source>
</evidence>
<dbReference type="GO" id="GO:0005506">
    <property type="term" value="F:iron ion binding"/>
    <property type="evidence" value="ECO:0007669"/>
    <property type="project" value="InterPro"/>
</dbReference>
<accession>A0A4Z0M9L0</accession>
<dbReference type="PANTHER" id="PTHR46696">
    <property type="entry name" value="P450, PUTATIVE (EUROFUNG)-RELATED"/>
    <property type="match status" value="1"/>
</dbReference>
<dbReference type="PRINTS" id="PR00385">
    <property type="entry name" value="P450"/>
</dbReference>
<dbReference type="OrthoDB" id="7052847at2"/>